<keyword evidence="7" id="KW-0653">Protein transport</keyword>
<feature type="transmembrane region" description="Helical" evidence="12">
    <location>
        <begin position="297"/>
        <end position="322"/>
    </location>
</feature>
<keyword evidence="5 12" id="KW-0812">Transmembrane</keyword>
<comment type="subcellular location">
    <subcellularLocation>
        <location evidence="1">Cell inner membrane</location>
        <topology evidence="1">Multi-pass membrane protein</topology>
    </subcellularLocation>
    <subcellularLocation>
        <location evidence="12">Cell membrane</location>
        <topology evidence="12">Multi-pass membrane protein</topology>
    </subcellularLocation>
</comment>
<evidence type="ECO:0000313" key="15">
    <source>
        <dbReference type="Proteomes" id="UP001597327"/>
    </source>
</evidence>
<dbReference type="InterPro" id="IPR050366">
    <property type="entry name" value="BP-dependent_transpt_permease"/>
</dbReference>
<keyword evidence="3" id="KW-1003">Cell membrane</keyword>
<feature type="transmembrane region" description="Helical" evidence="12">
    <location>
        <begin position="342"/>
        <end position="365"/>
    </location>
</feature>
<feature type="transmembrane region" description="Helical" evidence="12">
    <location>
        <begin position="178"/>
        <end position="204"/>
    </location>
</feature>
<feature type="transmembrane region" description="Helical" evidence="12">
    <location>
        <begin position="33"/>
        <end position="54"/>
    </location>
</feature>
<keyword evidence="8 12" id="KW-1133">Transmembrane helix</keyword>
<dbReference type="Proteomes" id="UP001597327">
    <property type="component" value="Unassembled WGS sequence"/>
</dbReference>
<name>A0ABW4JTA8_9HYPH</name>
<evidence type="ECO:0000256" key="2">
    <source>
        <dbReference type="ARBA" id="ARBA00022448"/>
    </source>
</evidence>
<keyword evidence="2 12" id="KW-0813">Transport</keyword>
<dbReference type="InterPro" id="IPR035906">
    <property type="entry name" value="MetI-like_sf"/>
</dbReference>
<feature type="domain" description="ABC transmembrane type-1" evidence="13">
    <location>
        <begin position="176"/>
        <end position="365"/>
    </location>
</feature>
<dbReference type="PANTHER" id="PTHR43386:SF2">
    <property type="entry name" value="OLIGOPEPTIDE TRANSPORT SYSTEM PERMEASE PROTEIN OPPC"/>
    <property type="match status" value="1"/>
</dbReference>
<protein>
    <recommendedName>
        <fullName evidence="11">Oligopeptide transport system permease protein OppC</fullName>
    </recommendedName>
</protein>
<keyword evidence="9 12" id="KW-0472">Membrane</keyword>
<keyword evidence="6" id="KW-0571">Peptide transport</keyword>
<evidence type="ECO:0000256" key="5">
    <source>
        <dbReference type="ARBA" id="ARBA00022692"/>
    </source>
</evidence>
<evidence type="ECO:0000313" key="14">
    <source>
        <dbReference type="EMBL" id="MFD1695027.1"/>
    </source>
</evidence>
<evidence type="ECO:0000259" key="13">
    <source>
        <dbReference type="PROSITE" id="PS50928"/>
    </source>
</evidence>
<organism evidence="14 15">
    <name type="scientific">Roseibium aestuarii</name>
    <dbReference type="NCBI Taxonomy" id="2600299"/>
    <lineage>
        <taxon>Bacteria</taxon>
        <taxon>Pseudomonadati</taxon>
        <taxon>Pseudomonadota</taxon>
        <taxon>Alphaproteobacteria</taxon>
        <taxon>Hyphomicrobiales</taxon>
        <taxon>Stappiaceae</taxon>
        <taxon>Roseibium</taxon>
    </lineage>
</organism>
<reference evidence="15" key="1">
    <citation type="journal article" date="2019" name="Int. J. Syst. Evol. Microbiol.">
        <title>The Global Catalogue of Microorganisms (GCM) 10K type strain sequencing project: providing services to taxonomists for standard genome sequencing and annotation.</title>
        <authorList>
            <consortium name="The Broad Institute Genomics Platform"/>
            <consortium name="The Broad Institute Genome Sequencing Center for Infectious Disease"/>
            <person name="Wu L."/>
            <person name="Ma J."/>
        </authorList>
    </citation>
    <scope>NUCLEOTIDE SEQUENCE [LARGE SCALE GENOMIC DNA]</scope>
    <source>
        <strain evidence="15">JCM 3369</strain>
    </source>
</reference>
<dbReference type="Pfam" id="PF00528">
    <property type="entry name" value="BPD_transp_1"/>
    <property type="match status" value="1"/>
</dbReference>
<dbReference type="RefSeq" id="WP_208998633.1">
    <property type="nucleotide sequence ID" value="NZ_JBHUFA010000001.1"/>
</dbReference>
<dbReference type="EMBL" id="JBHUFA010000001">
    <property type="protein sequence ID" value="MFD1695027.1"/>
    <property type="molecule type" value="Genomic_DNA"/>
</dbReference>
<evidence type="ECO:0000256" key="12">
    <source>
        <dbReference type="RuleBase" id="RU363032"/>
    </source>
</evidence>
<evidence type="ECO:0000256" key="9">
    <source>
        <dbReference type="ARBA" id="ARBA00023136"/>
    </source>
</evidence>
<evidence type="ECO:0000256" key="6">
    <source>
        <dbReference type="ARBA" id="ARBA00022856"/>
    </source>
</evidence>
<sequence length="377" mass="41864">MTTLSSAPVPDKALARGRSLWDDARDRLLANRAAMASLFVLVAITLVSIIGPMLSPHPFDKVYRDYVKVPASLSAYPAEDQIQPGFEAVLKRARVTIESFERVGDEVRARVSSRREIDPRITRYFERSDLFVDPQLVDWSADKTAATLTANVNFVHFYFGTDSNGRDMMTRTFIAGRVSLTIGLLATVVAITIGVIYGATSGYLGGRVDQVMMRVVDILYSLPFIFFVIMLVVFFGRNFVLMFIAVGAVEWLDMARIVRGQTLTIKRQEYVQAAEAMGVSDGGILRRHIIPNTLGPVVVYMTLLVPKVILLESFLSFLGLGVQEPMTSWGVLISEGARNMQGAFWMLIFPAIFLTSTLFALNFIGDGLRDALDPKDR</sequence>
<proteinExistence type="inferred from homology"/>
<dbReference type="SUPFAM" id="SSF161098">
    <property type="entry name" value="MetI-like"/>
    <property type="match status" value="1"/>
</dbReference>
<feature type="transmembrane region" description="Helical" evidence="12">
    <location>
        <begin position="224"/>
        <end position="249"/>
    </location>
</feature>
<evidence type="ECO:0000256" key="3">
    <source>
        <dbReference type="ARBA" id="ARBA00022475"/>
    </source>
</evidence>
<dbReference type="InterPro" id="IPR000515">
    <property type="entry name" value="MetI-like"/>
</dbReference>
<dbReference type="Gene3D" id="1.10.3720.10">
    <property type="entry name" value="MetI-like"/>
    <property type="match status" value="1"/>
</dbReference>
<evidence type="ECO:0000256" key="4">
    <source>
        <dbReference type="ARBA" id="ARBA00022519"/>
    </source>
</evidence>
<evidence type="ECO:0000256" key="11">
    <source>
        <dbReference type="ARBA" id="ARBA00072251"/>
    </source>
</evidence>
<dbReference type="CDD" id="cd06261">
    <property type="entry name" value="TM_PBP2"/>
    <property type="match status" value="1"/>
</dbReference>
<comment type="caution">
    <text evidence="14">The sequence shown here is derived from an EMBL/GenBank/DDBJ whole genome shotgun (WGS) entry which is preliminary data.</text>
</comment>
<comment type="similarity">
    <text evidence="10">Belongs to the binding-protein-dependent transport system permease family. OppBC subfamily.</text>
</comment>
<evidence type="ECO:0000256" key="1">
    <source>
        <dbReference type="ARBA" id="ARBA00004429"/>
    </source>
</evidence>
<dbReference type="InterPro" id="IPR025966">
    <property type="entry name" value="OppC_N"/>
</dbReference>
<evidence type="ECO:0000256" key="7">
    <source>
        <dbReference type="ARBA" id="ARBA00022927"/>
    </source>
</evidence>
<evidence type="ECO:0000256" key="10">
    <source>
        <dbReference type="ARBA" id="ARBA00024202"/>
    </source>
</evidence>
<dbReference type="Pfam" id="PF12911">
    <property type="entry name" value="OppC_N"/>
    <property type="match status" value="1"/>
</dbReference>
<evidence type="ECO:0000256" key="8">
    <source>
        <dbReference type="ARBA" id="ARBA00022989"/>
    </source>
</evidence>
<keyword evidence="15" id="KW-1185">Reference proteome</keyword>
<accession>A0ABW4JTA8</accession>
<dbReference type="PANTHER" id="PTHR43386">
    <property type="entry name" value="OLIGOPEPTIDE TRANSPORT SYSTEM PERMEASE PROTEIN APPC"/>
    <property type="match status" value="1"/>
</dbReference>
<gene>
    <name evidence="14" type="ORF">ACFSC7_05825</name>
</gene>
<dbReference type="PROSITE" id="PS50928">
    <property type="entry name" value="ABC_TM1"/>
    <property type="match status" value="1"/>
</dbReference>
<keyword evidence="4" id="KW-0997">Cell inner membrane</keyword>